<evidence type="ECO:0000256" key="3">
    <source>
        <dbReference type="ARBA" id="ARBA00023163"/>
    </source>
</evidence>
<dbReference type="CDD" id="cd01392">
    <property type="entry name" value="HTH_LacI"/>
    <property type="match status" value="1"/>
</dbReference>
<accession>A0A3B7MLN5</accession>
<proteinExistence type="predicted"/>
<keyword evidence="2" id="KW-0238">DNA-binding</keyword>
<dbReference type="PANTHER" id="PTHR30146">
    <property type="entry name" value="LACI-RELATED TRANSCRIPTIONAL REPRESSOR"/>
    <property type="match status" value="1"/>
</dbReference>
<evidence type="ECO:0000256" key="2">
    <source>
        <dbReference type="ARBA" id="ARBA00023125"/>
    </source>
</evidence>
<name>A0A3B7MLN5_9BACT</name>
<gene>
    <name evidence="5" type="ORF">D3H65_16105</name>
</gene>
<evidence type="ECO:0000313" key="6">
    <source>
        <dbReference type="Proteomes" id="UP000263900"/>
    </source>
</evidence>
<dbReference type="SMART" id="SM00354">
    <property type="entry name" value="HTH_LACI"/>
    <property type="match status" value="1"/>
</dbReference>
<evidence type="ECO:0000313" key="5">
    <source>
        <dbReference type="EMBL" id="AXY75414.1"/>
    </source>
</evidence>
<dbReference type="Proteomes" id="UP000263900">
    <property type="component" value="Chromosome"/>
</dbReference>
<dbReference type="CDD" id="cd19977">
    <property type="entry name" value="PBP1_EndR-like"/>
    <property type="match status" value="1"/>
</dbReference>
<dbReference type="InterPro" id="IPR000843">
    <property type="entry name" value="HTH_LacI"/>
</dbReference>
<dbReference type="Gene3D" id="1.10.260.40">
    <property type="entry name" value="lambda repressor-like DNA-binding domains"/>
    <property type="match status" value="1"/>
</dbReference>
<dbReference type="SUPFAM" id="SSF47413">
    <property type="entry name" value="lambda repressor-like DNA-binding domains"/>
    <property type="match status" value="1"/>
</dbReference>
<feature type="domain" description="HTH lacI-type" evidence="4">
    <location>
        <begin position="4"/>
        <end position="61"/>
    </location>
</feature>
<dbReference type="Pfam" id="PF00356">
    <property type="entry name" value="LacI"/>
    <property type="match status" value="1"/>
</dbReference>
<dbReference type="InterPro" id="IPR010982">
    <property type="entry name" value="Lambda_DNA-bd_dom_sf"/>
</dbReference>
<dbReference type="OrthoDB" id="9803256at2"/>
<sequence>MKRVSLKDIAKMTGASPSTVSFVLNGKAREMRISDDLAKKIVATAKREGYHPNQVAVRLRTGKSQMLGLVVESISGNFFAALAKVIEEEAEQYGYKVVYCATENDGKKGQELIKMLSQQQVDGYIITPAIGMEEDIEQLLDHKKPVVLLDSYIPDMDVPHVLVDNYAGVAKGMKHLISRGYKKIGFITVDLQLIQIKERLQGYIESLKTAKVPVNKKHILSLGYKVTKADAISQISAFIRNNPDLDALFFATNYLGLLGIESLQQLSMSIPKDVAMLSFDDHDVFRLFPPGITIIEQPVEEIAKTAINLLMSQLGKNKPTKKNKVQLPAKLVIRGTT</sequence>
<dbReference type="InterPro" id="IPR028082">
    <property type="entry name" value="Peripla_BP_I"/>
</dbReference>
<evidence type="ECO:0000259" key="4">
    <source>
        <dbReference type="PROSITE" id="PS50932"/>
    </source>
</evidence>
<evidence type="ECO:0000256" key="1">
    <source>
        <dbReference type="ARBA" id="ARBA00023015"/>
    </source>
</evidence>
<dbReference type="PANTHER" id="PTHR30146:SF109">
    <property type="entry name" value="HTH-TYPE TRANSCRIPTIONAL REGULATOR GALS"/>
    <property type="match status" value="1"/>
</dbReference>
<dbReference type="SUPFAM" id="SSF53822">
    <property type="entry name" value="Periplasmic binding protein-like I"/>
    <property type="match status" value="1"/>
</dbReference>
<dbReference type="EMBL" id="CP032157">
    <property type="protein sequence ID" value="AXY75414.1"/>
    <property type="molecule type" value="Genomic_DNA"/>
</dbReference>
<keyword evidence="3" id="KW-0804">Transcription</keyword>
<dbReference type="AlphaFoldDB" id="A0A3B7MLN5"/>
<protein>
    <submittedName>
        <fullName evidence="5">LacI family transcriptional regulator</fullName>
    </submittedName>
</protein>
<dbReference type="PROSITE" id="PS50932">
    <property type="entry name" value="HTH_LACI_2"/>
    <property type="match status" value="1"/>
</dbReference>
<dbReference type="KEGG" id="pseg:D3H65_16105"/>
<keyword evidence="6" id="KW-1185">Reference proteome</keyword>
<dbReference type="Gene3D" id="3.40.50.2300">
    <property type="match status" value="2"/>
</dbReference>
<dbReference type="Pfam" id="PF13377">
    <property type="entry name" value="Peripla_BP_3"/>
    <property type="match status" value="1"/>
</dbReference>
<reference evidence="5 6" key="1">
    <citation type="submission" date="2018-09" db="EMBL/GenBank/DDBJ databases">
        <title>Genome sequencing of strain 6GH32-13.</title>
        <authorList>
            <person name="Weon H.-Y."/>
            <person name="Heo J."/>
            <person name="Kwon S.-W."/>
        </authorList>
    </citation>
    <scope>NUCLEOTIDE SEQUENCE [LARGE SCALE GENOMIC DNA]</scope>
    <source>
        <strain evidence="5 6">5GH32-13</strain>
    </source>
</reference>
<dbReference type="InterPro" id="IPR046335">
    <property type="entry name" value="LacI/GalR-like_sensor"/>
</dbReference>
<organism evidence="5 6">
    <name type="scientific">Paraflavitalea soli</name>
    <dbReference type="NCBI Taxonomy" id="2315862"/>
    <lineage>
        <taxon>Bacteria</taxon>
        <taxon>Pseudomonadati</taxon>
        <taxon>Bacteroidota</taxon>
        <taxon>Chitinophagia</taxon>
        <taxon>Chitinophagales</taxon>
        <taxon>Chitinophagaceae</taxon>
        <taxon>Paraflavitalea</taxon>
    </lineage>
</organism>
<keyword evidence="1" id="KW-0805">Transcription regulation</keyword>
<dbReference type="GO" id="GO:0003700">
    <property type="term" value="F:DNA-binding transcription factor activity"/>
    <property type="evidence" value="ECO:0007669"/>
    <property type="project" value="TreeGrafter"/>
</dbReference>
<dbReference type="RefSeq" id="WP_119051295.1">
    <property type="nucleotide sequence ID" value="NZ_CP032157.1"/>
</dbReference>
<dbReference type="GO" id="GO:0000976">
    <property type="term" value="F:transcription cis-regulatory region binding"/>
    <property type="evidence" value="ECO:0007669"/>
    <property type="project" value="TreeGrafter"/>
</dbReference>